<reference evidence="4" key="1">
    <citation type="journal article" date="2011" name="Nature">
        <title>Genome sequence and analysis of the tuber crop potato.</title>
        <authorList>
            <consortium name="The Potato Genome Sequencing Consortium"/>
        </authorList>
    </citation>
    <scope>NUCLEOTIDE SEQUENCE [LARGE SCALE GENOMIC DNA]</scope>
    <source>
        <strain evidence="4">cv. DM1-3 516 R44</strain>
    </source>
</reference>
<keyword evidence="2" id="KW-0812">Transmembrane</keyword>
<dbReference type="InParanoid" id="M1DXU5"/>
<evidence type="ECO:0000256" key="1">
    <source>
        <dbReference type="SAM" id="MobiDB-lite"/>
    </source>
</evidence>
<name>M1DXU5_SOLTU</name>
<dbReference type="EnsemblPlants" id="PGSC0003DMT400096159">
    <property type="protein sequence ID" value="PGSC0003DMT400096159"/>
    <property type="gene ID" value="PGSC0003DMG400045730"/>
</dbReference>
<evidence type="ECO:0000313" key="4">
    <source>
        <dbReference type="Proteomes" id="UP000011115"/>
    </source>
</evidence>
<dbReference type="HOGENOM" id="CLU_2089072_0_0_1"/>
<evidence type="ECO:0000313" key="3">
    <source>
        <dbReference type="EnsemblPlants" id="PGSC0003DMT400096159"/>
    </source>
</evidence>
<evidence type="ECO:0000256" key="2">
    <source>
        <dbReference type="SAM" id="Phobius"/>
    </source>
</evidence>
<keyword evidence="2" id="KW-0472">Membrane</keyword>
<keyword evidence="4" id="KW-1185">Reference proteome</keyword>
<accession>M1DXU5</accession>
<dbReference type="AlphaFoldDB" id="M1DXU5"/>
<dbReference type="PaxDb" id="4113-PGSC0003DMT400096159"/>
<proteinExistence type="predicted"/>
<protein>
    <submittedName>
        <fullName evidence="3">Glutathione S-transferase</fullName>
    </submittedName>
</protein>
<organism evidence="3 4">
    <name type="scientific">Solanum tuberosum</name>
    <name type="common">Potato</name>
    <dbReference type="NCBI Taxonomy" id="4113"/>
    <lineage>
        <taxon>Eukaryota</taxon>
        <taxon>Viridiplantae</taxon>
        <taxon>Streptophyta</taxon>
        <taxon>Embryophyta</taxon>
        <taxon>Tracheophyta</taxon>
        <taxon>Spermatophyta</taxon>
        <taxon>Magnoliopsida</taxon>
        <taxon>eudicotyledons</taxon>
        <taxon>Gunneridae</taxon>
        <taxon>Pentapetalae</taxon>
        <taxon>asterids</taxon>
        <taxon>lamiids</taxon>
        <taxon>Solanales</taxon>
        <taxon>Solanaceae</taxon>
        <taxon>Solanoideae</taxon>
        <taxon>Solaneae</taxon>
        <taxon>Solanum</taxon>
    </lineage>
</organism>
<dbReference type="Gramene" id="PGSC0003DMT400096159">
    <property type="protein sequence ID" value="PGSC0003DMT400096159"/>
    <property type="gene ID" value="PGSC0003DMG400045730"/>
</dbReference>
<reference evidence="3" key="2">
    <citation type="submission" date="2015-06" db="UniProtKB">
        <authorList>
            <consortium name="EnsemblPlants"/>
        </authorList>
    </citation>
    <scope>IDENTIFICATION</scope>
    <source>
        <strain evidence="3">DM1-3 516 R44</strain>
    </source>
</reference>
<dbReference type="Proteomes" id="UP000011115">
    <property type="component" value="Unassembled WGS sequence"/>
</dbReference>
<sequence>MGKEENASRKGKKKSGEELSTQKSSAYLYKPGIFASLSNVTLFIFSVTLIQLKKKPSAMPMYPILSLSKNFLPLMQFLKASSNNTRLSNTGSSVAFMASSPWEIAKQRNDGNHCSIN</sequence>
<feature type="transmembrane region" description="Helical" evidence="2">
    <location>
        <begin position="33"/>
        <end position="52"/>
    </location>
</feature>
<feature type="region of interest" description="Disordered" evidence="1">
    <location>
        <begin position="1"/>
        <end position="21"/>
    </location>
</feature>
<keyword evidence="2" id="KW-1133">Transmembrane helix</keyword>